<dbReference type="EMBL" id="UINC01022156">
    <property type="protein sequence ID" value="SVA91187.1"/>
    <property type="molecule type" value="Genomic_DNA"/>
</dbReference>
<gene>
    <name evidence="1" type="ORF">METZ01_LOCUS144041</name>
</gene>
<dbReference type="AlphaFoldDB" id="A0A381ZQX7"/>
<proteinExistence type="predicted"/>
<evidence type="ECO:0000313" key="1">
    <source>
        <dbReference type="EMBL" id="SVA91187.1"/>
    </source>
</evidence>
<name>A0A381ZQX7_9ZZZZ</name>
<sequence>MHIKLYEPITQAIMIPIIQIQRIENYFPINLVSFILSK</sequence>
<organism evidence="1">
    <name type="scientific">marine metagenome</name>
    <dbReference type="NCBI Taxonomy" id="408172"/>
    <lineage>
        <taxon>unclassified sequences</taxon>
        <taxon>metagenomes</taxon>
        <taxon>ecological metagenomes</taxon>
    </lineage>
</organism>
<protein>
    <submittedName>
        <fullName evidence="1">Uncharacterized protein</fullName>
    </submittedName>
</protein>
<accession>A0A381ZQX7</accession>
<reference evidence="1" key="1">
    <citation type="submission" date="2018-05" db="EMBL/GenBank/DDBJ databases">
        <authorList>
            <person name="Lanie J.A."/>
            <person name="Ng W.-L."/>
            <person name="Kazmierczak K.M."/>
            <person name="Andrzejewski T.M."/>
            <person name="Davidsen T.M."/>
            <person name="Wayne K.J."/>
            <person name="Tettelin H."/>
            <person name="Glass J.I."/>
            <person name="Rusch D."/>
            <person name="Podicherti R."/>
            <person name="Tsui H.-C.T."/>
            <person name="Winkler M.E."/>
        </authorList>
    </citation>
    <scope>NUCLEOTIDE SEQUENCE</scope>
</reference>